<proteinExistence type="predicted"/>
<dbReference type="EMBL" id="CAAHFH010000003">
    <property type="protein sequence ID" value="VGO23127.1"/>
    <property type="molecule type" value="Genomic_DNA"/>
</dbReference>
<gene>
    <name evidence="2" type="ORF">SCARR_05230</name>
</gene>
<feature type="compositionally biased region" description="Low complexity" evidence="1">
    <location>
        <begin position="46"/>
        <end position="58"/>
    </location>
</feature>
<dbReference type="AlphaFoldDB" id="A0A6C2UVI9"/>
<dbReference type="Proteomes" id="UP000346198">
    <property type="component" value="Unassembled WGS sequence"/>
</dbReference>
<organism evidence="2 3">
    <name type="scientific">Pontiella sulfatireligans</name>
    <dbReference type="NCBI Taxonomy" id="2750658"/>
    <lineage>
        <taxon>Bacteria</taxon>
        <taxon>Pseudomonadati</taxon>
        <taxon>Kiritimatiellota</taxon>
        <taxon>Kiritimatiellia</taxon>
        <taxon>Kiritimatiellales</taxon>
        <taxon>Pontiellaceae</taxon>
        <taxon>Pontiella</taxon>
    </lineage>
</organism>
<name>A0A6C2UVI9_9BACT</name>
<evidence type="ECO:0000313" key="2">
    <source>
        <dbReference type="EMBL" id="VGO23127.1"/>
    </source>
</evidence>
<feature type="region of interest" description="Disordered" evidence="1">
    <location>
        <begin position="36"/>
        <end position="73"/>
    </location>
</feature>
<reference evidence="2 3" key="1">
    <citation type="submission" date="2019-04" db="EMBL/GenBank/DDBJ databases">
        <authorList>
            <person name="Van Vliet M D."/>
        </authorList>
    </citation>
    <scope>NUCLEOTIDE SEQUENCE [LARGE SCALE GENOMIC DNA]</scope>
    <source>
        <strain evidence="2 3">F21</strain>
    </source>
</reference>
<evidence type="ECO:0000313" key="3">
    <source>
        <dbReference type="Proteomes" id="UP000346198"/>
    </source>
</evidence>
<protein>
    <submittedName>
        <fullName evidence="2">Uncharacterized protein</fullName>
    </submittedName>
</protein>
<accession>A0A6C2UVI9</accession>
<keyword evidence="3" id="KW-1185">Reference proteome</keyword>
<evidence type="ECO:0000256" key="1">
    <source>
        <dbReference type="SAM" id="MobiDB-lite"/>
    </source>
</evidence>
<sequence>MLYPAVLMDKIVFWCGLCPRGIEAFELRLEGCSLSSDRIRPFGGMTSSSSTDSYASPTKRSPGEGPQQGGNGP</sequence>